<evidence type="ECO:0000313" key="1">
    <source>
        <dbReference type="EMBL" id="KAJ7625834.1"/>
    </source>
</evidence>
<gene>
    <name evidence="1" type="ORF">FB45DRAFT_1060450</name>
</gene>
<protein>
    <submittedName>
        <fullName evidence="1">Uncharacterized protein</fullName>
    </submittedName>
</protein>
<keyword evidence="2" id="KW-1185">Reference proteome</keyword>
<evidence type="ECO:0000313" key="2">
    <source>
        <dbReference type="Proteomes" id="UP001221142"/>
    </source>
</evidence>
<dbReference type="Proteomes" id="UP001221142">
    <property type="component" value="Unassembled WGS sequence"/>
</dbReference>
<proteinExistence type="predicted"/>
<dbReference type="AlphaFoldDB" id="A0AAD7BNG1"/>
<organism evidence="1 2">
    <name type="scientific">Roridomyces roridus</name>
    <dbReference type="NCBI Taxonomy" id="1738132"/>
    <lineage>
        <taxon>Eukaryota</taxon>
        <taxon>Fungi</taxon>
        <taxon>Dikarya</taxon>
        <taxon>Basidiomycota</taxon>
        <taxon>Agaricomycotina</taxon>
        <taxon>Agaricomycetes</taxon>
        <taxon>Agaricomycetidae</taxon>
        <taxon>Agaricales</taxon>
        <taxon>Marasmiineae</taxon>
        <taxon>Mycenaceae</taxon>
        <taxon>Roridomyces</taxon>
    </lineage>
</organism>
<accession>A0AAD7BNG1</accession>
<name>A0AAD7BNG1_9AGAR</name>
<dbReference type="EMBL" id="JARKIF010000012">
    <property type="protein sequence ID" value="KAJ7625834.1"/>
    <property type="molecule type" value="Genomic_DNA"/>
</dbReference>
<reference evidence="1" key="1">
    <citation type="submission" date="2023-03" db="EMBL/GenBank/DDBJ databases">
        <title>Massive genome expansion in bonnet fungi (Mycena s.s.) driven by repeated elements and novel gene families across ecological guilds.</title>
        <authorList>
            <consortium name="Lawrence Berkeley National Laboratory"/>
            <person name="Harder C.B."/>
            <person name="Miyauchi S."/>
            <person name="Viragh M."/>
            <person name="Kuo A."/>
            <person name="Thoen E."/>
            <person name="Andreopoulos B."/>
            <person name="Lu D."/>
            <person name="Skrede I."/>
            <person name="Drula E."/>
            <person name="Henrissat B."/>
            <person name="Morin E."/>
            <person name="Kohler A."/>
            <person name="Barry K."/>
            <person name="LaButti K."/>
            <person name="Morin E."/>
            <person name="Salamov A."/>
            <person name="Lipzen A."/>
            <person name="Mereny Z."/>
            <person name="Hegedus B."/>
            <person name="Baldrian P."/>
            <person name="Stursova M."/>
            <person name="Weitz H."/>
            <person name="Taylor A."/>
            <person name="Grigoriev I.V."/>
            <person name="Nagy L.G."/>
            <person name="Martin F."/>
            <person name="Kauserud H."/>
        </authorList>
    </citation>
    <scope>NUCLEOTIDE SEQUENCE</scope>
    <source>
        <strain evidence="1">9284</strain>
    </source>
</reference>
<sequence>MKLMSRLEKLHISGAVICPRLSLLTFPRLVICELRISSTWRQSPDVVQFPARHTTITHLTARLGVDNRHNPTIPLPGLIYLEAPSHIFERVVSPSLPAMRLIWARMYAYSPNFFDQTVLAFKALTNPEAPFISYQDLVDITSWYHTRIMNSLSQHMQHTATLCVRVASRHYP</sequence>
<comment type="caution">
    <text evidence="1">The sequence shown here is derived from an EMBL/GenBank/DDBJ whole genome shotgun (WGS) entry which is preliminary data.</text>
</comment>